<reference evidence="1 2" key="1">
    <citation type="submission" date="2014-01" db="EMBL/GenBank/DDBJ databases">
        <title>Development of a Comparative Genomic Fingerprinting Assay for High Resolution Genotyping of Arcobacter butzleri.</title>
        <authorList>
            <person name="Webb A.L."/>
            <person name="Inglis G.D."/>
            <person name="Kruczkiewicz P."/>
            <person name="Selinger L.B."/>
            <person name="Taboada E.N."/>
        </authorList>
    </citation>
    <scope>NUCLEOTIDE SEQUENCE [LARGE SCALE GENOMIC DNA]</scope>
    <source>
        <strain evidence="1 2">L355</strain>
    </source>
</reference>
<sequence>MDFHNQSDLFQLSLIYEKLLKDMGSDGGNKVEKSFLRFSF</sequence>
<comment type="caution">
    <text evidence="1">The sequence shown here is derived from an EMBL/GenBank/DDBJ whole genome shotgun (WGS) entry which is preliminary data.</text>
</comment>
<evidence type="ECO:0000313" key="1">
    <source>
        <dbReference type="EMBL" id="KLE11023.1"/>
    </source>
</evidence>
<accession>A0A0G9L3R4</accession>
<dbReference type="Proteomes" id="UP000035154">
    <property type="component" value="Unassembled WGS sequence"/>
</dbReference>
<evidence type="ECO:0000313" key="2">
    <source>
        <dbReference type="Proteomes" id="UP000035154"/>
    </source>
</evidence>
<organism evidence="1 2">
    <name type="scientific">Aliarcobacter butzleri L355</name>
    <dbReference type="NCBI Taxonomy" id="1447263"/>
    <lineage>
        <taxon>Bacteria</taxon>
        <taxon>Pseudomonadati</taxon>
        <taxon>Campylobacterota</taxon>
        <taxon>Epsilonproteobacteria</taxon>
        <taxon>Campylobacterales</taxon>
        <taxon>Arcobacteraceae</taxon>
        <taxon>Aliarcobacter</taxon>
    </lineage>
</organism>
<proteinExistence type="predicted"/>
<name>A0A0G9L3R4_9BACT</name>
<dbReference type="AlphaFoldDB" id="A0A0G9L3R4"/>
<dbReference type="PATRIC" id="fig|1447263.3.peg.484"/>
<protein>
    <submittedName>
        <fullName evidence="1">Uncharacterized protein</fullName>
    </submittedName>
</protein>
<dbReference type="EMBL" id="JAIW01000016">
    <property type="protein sequence ID" value="KLE11023.1"/>
    <property type="molecule type" value="Genomic_DNA"/>
</dbReference>
<gene>
    <name evidence="1" type="ORF">AF80_02500</name>
</gene>